<protein>
    <submittedName>
        <fullName evidence="2">Putative molecular chaperone</fullName>
    </submittedName>
</protein>
<dbReference type="Gene3D" id="3.30.420.40">
    <property type="match status" value="2"/>
</dbReference>
<feature type="domain" description="Gcp-like" evidence="1">
    <location>
        <begin position="35"/>
        <end position="124"/>
    </location>
</feature>
<dbReference type="NCBIfam" id="TIGR03725">
    <property type="entry name" value="T6A_YeaZ"/>
    <property type="match status" value="1"/>
</dbReference>
<dbReference type="InterPro" id="IPR000905">
    <property type="entry name" value="Gcp-like_dom"/>
</dbReference>
<evidence type="ECO:0000313" key="2">
    <source>
        <dbReference type="EMBL" id="AGS53475.1"/>
    </source>
</evidence>
<organism evidence="2">
    <name type="scientific">uncultured bacterium contig00038</name>
    <dbReference type="NCBI Taxonomy" id="1181526"/>
    <lineage>
        <taxon>Bacteria</taxon>
        <taxon>environmental samples</taxon>
    </lineage>
</organism>
<dbReference type="AlphaFoldDB" id="A0A806KFR8"/>
<dbReference type="EMBL" id="JQ844234">
    <property type="protein sequence ID" value="AGS53475.1"/>
    <property type="molecule type" value="Genomic_DNA"/>
</dbReference>
<evidence type="ECO:0000259" key="1">
    <source>
        <dbReference type="Pfam" id="PF00814"/>
    </source>
</evidence>
<dbReference type="GO" id="GO:0002949">
    <property type="term" value="P:tRNA threonylcarbamoyladenosine modification"/>
    <property type="evidence" value="ECO:0007669"/>
    <property type="project" value="InterPro"/>
</dbReference>
<dbReference type="InterPro" id="IPR043129">
    <property type="entry name" value="ATPase_NBD"/>
</dbReference>
<dbReference type="InterPro" id="IPR022496">
    <property type="entry name" value="T6A_TsaB"/>
</dbReference>
<sequence length="234" mass="25821">MILGIDTATEWVHLALDDGQSSLARRLLTSPDRSASVVLLSLADELLQEAGAHRSDIKGVVTCIGPGGFTSLRVGIATSEGFGILGLPTWGFSAFELRAFSIRRSLQRGIVYIVMDGQRREAFLQPWDMEQMSATEKAVKVPTTALSSVIGDNDWWTPERFSHQLTSIMHSPPLAVENEGRSTLCALTELCRICINRPVENPLIPFYLRETDAEVNFPAASHHLQDIHRQGLAR</sequence>
<dbReference type="Pfam" id="PF00814">
    <property type="entry name" value="TsaD"/>
    <property type="match status" value="1"/>
</dbReference>
<dbReference type="SUPFAM" id="SSF53067">
    <property type="entry name" value="Actin-like ATPase domain"/>
    <property type="match status" value="1"/>
</dbReference>
<proteinExistence type="predicted"/>
<name>A0A806KFR8_9BACT</name>
<accession>A0A806KFR8</accession>
<reference evidence="2" key="1">
    <citation type="submission" date="2012-03" db="EMBL/GenBank/DDBJ databases">
        <title>Functional metagenomics reveals considerable lignocellulase gene clusters in the gut microbiome of a wood-feeding higher termite.</title>
        <authorList>
            <person name="Liu N."/>
        </authorList>
    </citation>
    <scope>NUCLEOTIDE SEQUENCE</scope>
</reference>